<evidence type="ECO:0000313" key="5">
    <source>
        <dbReference type="Proteomes" id="UP000539313"/>
    </source>
</evidence>
<evidence type="ECO:0000256" key="2">
    <source>
        <dbReference type="SAM" id="Phobius"/>
    </source>
</evidence>
<feature type="region of interest" description="Disordered" evidence="1">
    <location>
        <begin position="1"/>
        <end position="186"/>
    </location>
</feature>
<feature type="compositionally biased region" description="Basic and acidic residues" evidence="1">
    <location>
        <begin position="45"/>
        <end position="54"/>
    </location>
</feature>
<evidence type="ECO:0000256" key="1">
    <source>
        <dbReference type="SAM" id="MobiDB-lite"/>
    </source>
</evidence>
<dbReference type="SUPFAM" id="SSF49384">
    <property type="entry name" value="Carbohydrate-binding domain"/>
    <property type="match status" value="1"/>
</dbReference>
<keyword evidence="2" id="KW-0812">Transmembrane</keyword>
<feature type="compositionally biased region" description="Pro residues" evidence="1">
    <location>
        <begin position="238"/>
        <end position="249"/>
    </location>
</feature>
<dbReference type="Proteomes" id="UP000539313">
    <property type="component" value="Unassembled WGS sequence"/>
</dbReference>
<dbReference type="EMBL" id="JACJII010000001">
    <property type="protein sequence ID" value="MBA9007312.1"/>
    <property type="molecule type" value="Genomic_DNA"/>
</dbReference>
<dbReference type="AlphaFoldDB" id="A0A7W3N4H6"/>
<sequence length="392" mass="38786">MSADETGYVPPDHKTTAEFRIKNGKPVGPDAEDAGVAEVTMTDHPMPDDRDDAARTVGDPAGETVTDMPREQAEGSASQDAPGEAGPWTEQFGSEDARREEVTAPHPGLAGNAPAGVVAGAARQPGAPGASPAEPAPVSPDAATPPGGMPSGQPTAPTAPAGPVASAHPAPPPPPGQPTAPGNARPSRAPKALLLVAGVIALALVVTGAALGLVALSGDDDGGEAAGTKPTSWNAAPTAPPGGSAPPNPGTGTPPGTAPAPTDAPTAGAPAPGPPTQAAPPRTPIGPVLTGDGLTYQLVQQDPGYFEGLVVITNRGSAPVTDWSITFQINGANVKNVWGGRLVRGGTSVEIRNLDGAPAVGPGATWEVRFGAEGTPAQPRDCLFNGRSCGFE</sequence>
<evidence type="ECO:0000313" key="4">
    <source>
        <dbReference type="EMBL" id="MBA9007312.1"/>
    </source>
</evidence>
<keyword evidence="2" id="KW-0472">Membrane</keyword>
<reference evidence="4 5" key="1">
    <citation type="submission" date="2020-08" db="EMBL/GenBank/DDBJ databases">
        <title>Sequencing the genomes of 1000 actinobacteria strains.</title>
        <authorList>
            <person name="Klenk H.-P."/>
        </authorList>
    </citation>
    <scope>NUCLEOTIDE SEQUENCE [LARGE SCALE GENOMIC DNA]</scope>
    <source>
        <strain evidence="4 5">DSM 45823</strain>
    </source>
</reference>
<dbReference type="PROSITE" id="PS51173">
    <property type="entry name" value="CBM2"/>
    <property type="match status" value="1"/>
</dbReference>
<protein>
    <recommendedName>
        <fullName evidence="3">CBM2 domain-containing protein</fullName>
    </recommendedName>
</protein>
<dbReference type="Pfam" id="PF00553">
    <property type="entry name" value="CBM_2"/>
    <property type="match status" value="1"/>
</dbReference>
<accession>A0A7W3N4H6</accession>
<evidence type="ECO:0000259" key="3">
    <source>
        <dbReference type="PROSITE" id="PS51173"/>
    </source>
</evidence>
<dbReference type="SMART" id="SM00637">
    <property type="entry name" value="CBD_II"/>
    <property type="match status" value="1"/>
</dbReference>
<feature type="compositionally biased region" description="Low complexity" evidence="1">
    <location>
        <begin position="107"/>
        <end position="133"/>
    </location>
</feature>
<dbReference type="PRINTS" id="PR01217">
    <property type="entry name" value="PRICHEXTENSN"/>
</dbReference>
<dbReference type="InterPro" id="IPR001919">
    <property type="entry name" value="CBD2"/>
</dbReference>
<name>A0A7W3N4H6_9ACTN</name>
<feature type="transmembrane region" description="Helical" evidence="2">
    <location>
        <begin position="192"/>
        <end position="216"/>
    </location>
</feature>
<dbReference type="RefSeq" id="WP_182707930.1">
    <property type="nucleotide sequence ID" value="NZ_JACJII010000001.1"/>
</dbReference>
<dbReference type="InterPro" id="IPR008965">
    <property type="entry name" value="CBM2/CBM3_carb-bd_dom_sf"/>
</dbReference>
<dbReference type="GO" id="GO:0004553">
    <property type="term" value="F:hydrolase activity, hydrolyzing O-glycosyl compounds"/>
    <property type="evidence" value="ECO:0007669"/>
    <property type="project" value="InterPro"/>
</dbReference>
<feature type="compositionally biased region" description="Pro residues" evidence="1">
    <location>
        <begin position="271"/>
        <end position="284"/>
    </location>
</feature>
<feature type="compositionally biased region" description="Low complexity" evidence="1">
    <location>
        <begin position="250"/>
        <end position="270"/>
    </location>
</feature>
<feature type="domain" description="CBM2" evidence="3">
    <location>
        <begin position="280"/>
        <end position="392"/>
    </location>
</feature>
<dbReference type="GO" id="GO:0005975">
    <property type="term" value="P:carbohydrate metabolic process"/>
    <property type="evidence" value="ECO:0007669"/>
    <property type="project" value="InterPro"/>
</dbReference>
<feature type="compositionally biased region" description="Basic and acidic residues" evidence="1">
    <location>
        <begin position="11"/>
        <end position="21"/>
    </location>
</feature>
<comment type="caution">
    <text evidence="4">The sequence shown here is derived from an EMBL/GenBank/DDBJ whole genome shotgun (WGS) entry which is preliminary data.</text>
</comment>
<dbReference type="InterPro" id="IPR012291">
    <property type="entry name" value="CBM2_carb-bd_dom_sf"/>
</dbReference>
<gene>
    <name evidence="4" type="ORF">HNR21_006194</name>
</gene>
<feature type="compositionally biased region" description="Low complexity" evidence="1">
    <location>
        <begin position="151"/>
        <end position="168"/>
    </location>
</feature>
<feature type="region of interest" description="Disordered" evidence="1">
    <location>
        <begin position="221"/>
        <end position="285"/>
    </location>
</feature>
<dbReference type="GO" id="GO:0030247">
    <property type="term" value="F:polysaccharide binding"/>
    <property type="evidence" value="ECO:0007669"/>
    <property type="project" value="UniProtKB-UniRule"/>
</dbReference>
<dbReference type="Gene3D" id="2.60.40.290">
    <property type="match status" value="1"/>
</dbReference>
<proteinExistence type="predicted"/>
<keyword evidence="2" id="KW-1133">Transmembrane helix</keyword>
<organism evidence="4 5">
    <name type="scientific">Thermomonospora cellulosilytica</name>
    <dbReference type="NCBI Taxonomy" id="1411118"/>
    <lineage>
        <taxon>Bacteria</taxon>
        <taxon>Bacillati</taxon>
        <taxon>Actinomycetota</taxon>
        <taxon>Actinomycetes</taxon>
        <taxon>Streptosporangiales</taxon>
        <taxon>Thermomonosporaceae</taxon>
        <taxon>Thermomonospora</taxon>
    </lineage>
</organism>
<keyword evidence="5" id="KW-1185">Reference proteome</keyword>
<feature type="compositionally biased region" description="Pro residues" evidence="1">
    <location>
        <begin position="169"/>
        <end position="178"/>
    </location>
</feature>